<dbReference type="KEGG" id="temp:RBB75_16215"/>
<reference evidence="2" key="1">
    <citation type="submission" date="2023-08" db="EMBL/GenBank/DDBJ databases">
        <authorList>
            <person name="Messyasz A."/>
            <person name="Mannisto M.K."/>
            <person name="Kerkhof L.J."/>
            <person name="Haggblom M."/>
        </authorList>
    </citation>
    <scope>NUCLEOTIDE SEQUENCE</scope>
    <source>
        <strain evidence="2">M8UP23</strain>
    </source>
</reference>
<sequence length="141" mass="15286">MPLVFNVLRAAEGFGLIQARFCGAFVAEILRYIRFIVFSLRPKPNAQGSWRVFFALLCVLLVLATGTIQAVHSHPVGDISHADCALCVTAHVAVEVAQPPVALVVASVVSAVEVFDPSTRTKTFFTFALYTRPPPVDFVLA</sequence>
<dbReference type="EMBL" id="CP132932">
    <property type="protein sequence ID" value="XCB25967.1"/>
    <property type="molecule type" value="Genomic_DNA"/>
</dbReference>
<keyword evidence="1" id="KW-1133">Transmembrane helix</keyword>
<organism evidence="2">
    <name type="scientific">Tunturiibacter empetritectus</name>
    <dbReference type="NCBI Taxonomy" id="3069691"/>
    <lineage>
        <taxon>Bacteria</taxon>
        <taxon>Pseudomonadati</taxon>
        <taxon>Acidobacteriota</taxon>
        <taxon>Terriglobia</taxon>
        <taxon>Terriglobales</taxon>
        <taxon>Acidobacteriaceae</taxon>
        <taxon>Tunturiibacter</taxon>
    </lineage>
</organism>
<evidence type="ECO:0000313" key="2">
    <source>
        <dbReference type="EMBL" id="XCB25967.1"/>
    </source>
</evidence>
<dbReference type="AlphaFoldDB" id="A0AAU7ZC03"/>
<accession>A0AAU7ZC03</accession>
<feature type="transmembrane region" description="Helical" evidence="1">
    <location>
        <begin position="17"/>
        <end position="40"/>
    </location>
</feature>
<evidence type="ECO:0000256" key="1">
    <source>
        <dbReference type="SAM" id="Phobius"/>
    </source>
</evidence>
<keyword evidence="1" id="KW-0472">Membrane</keyword>
<proteinExistence type="predicted"/>
<name>A0AAU7ZC03_9BACT</name>
<protein>
    <submittedName>
        <fullName evidence="2">Uncharacterized protein</fullName>
    </submittedName>
</protein>
<feature type="transmembrane region" description="Helical" evidence="1">
    <location>
        <begin position="52"/>
        <end position="71"/>
    </location>
</feature>
<gene>
    <name evidence="2" type="ORF">RBB75_16215</name>
</gene>
<dbReference type="RefSeq" id="WP_353068682.1">
    <property type="nucleotide sequence ID" value="NZ_CP132932.1"/>
</dbReference>
<keyword evidence="1" id="KW-0812">Transmembrane</keyword>
<reference evidence="2" key="2">
    <citation type="journal article" date="2024" name="Environ. Microbiol.">
        <title>Genome analysis and description of Tunturibacter gen. nov. expands the diversity of Terriglobia in tundra soils.</title>
        <authorList>
            <person name="Messyasz A."/>
            <person name="Mannisto M.K."/>
            <person name="Kerkhof L.J."/>
            <person name="Haggblom M.M."/>
        </authorList>
    </citation>
    <scope>NUCLEOTIDE SEQUENCE</scope>
    <source>
        <strain evidence="2">M8UP23</strain>
    </source>
</reference>